<dbReference type="EMBL" id="JQFK01000020">
    <property type="protein sequence ID" value="KGK38382.1"/>
    <property type="molecule type" value="Genomic_DNA"/>
</dbReference>
<proteinExistence type="predicted"/>
<feature type="compositionally biased region" description="Low complexity" evidence="1">
    <location>
        <begin position="248"/>
        <end position="257"/>
    </location>
</feature>
<protein>
    <submittedName>
        <fullName evidence="2">Uncharacterized protein</fullName>
    </submittedName>
</protein>
<accession>A0A099P2G6</accession>
<gene>
    <name evidence="2" type="ORF">JL09_g2438</name>
</gene>
<organism evidence="2 3">
    <name type="scientific">Pichia kudriavzevii</name>
    <name type="common">Yeast</name>
    <name type="synonym">Issatchenkia orientalis</name>
    <dbReference type="NCBI Taxonomy" id="4909"/>
    <lineage>
        <taxon>Eukaryota</taxon>
        <taxon>Fungi</taxon>
        <taxon>Dikarya</taxon>
        <taxon>Ascomycota</taxon>
        <taxon>Saccharomycotina</taxon>
        <taxon>Pichiomycetes</taxon>
        <taxon>Pichiales</taxon>
        <taxon>Pichiaceae</taxon>
        <taxon>Pichia</taxon>
    </lineage>
</organism>
<comment type="caution">
    <text evidence="2">The sequence shown here is derived from an EMBL/GenBank/DDBJ whole genome shotgun (WGS) entry which is preliminary data.</text>
</comment>
<feature type="region of interest" description="Disordered" evidence="1">
    <location>
        <begin position="243"/>
        <end position="263"/>
    </location>
</feature>
<reference evidence="3" key="1">
    <citation type="journal article" date="2014" name="Microb. Cell Fact.">
        <title>Exploiting Issatchenkia orientalis SD108 for succinic acid production.</title>
        <authorList>
            <person name="Xiao H."/>
            <person name="Shao Z."/>
            <person name="Jiang Y."/>
            <person name="Dole S."/>
            <person name="Zhao H."/>
        </authorList>
    </citation>
    <scope>NUCLEOTIDE SEQUENCE [LARGE SCALE GENOMIC DNA]</scope>
    <source>
        <strain evidence="3">SD108</strain>
    </source>
</reference>
<dbReference type="VEuPathDB" id="FungiDB:C5L36_0D03200"/>
<evidence type="ECO:0000313" key="2">
    <source>
        <dbReference type="EMBL" id="KGK38382.1"/>
    </source>
</evidence>
<name>A0A099P2G6_PICKU</name>
<evidence type="ECO:0000313" key="3">
    <source>
        <dbReference type="Proteomes" id="UP000029867"/>
    </source>
</evidence>
<sequence length="417" mass="47546">MYPHKLRGDKIDPQFDFVGSVANRSSLSVYSKVPSIHHANINASQGRVFSNELFKNKVKRESVLYPKPEELNERTVPLPMPKKRGSKHKTGLLSKLGKRISTFGSIIEREHKPQKRSVSANDIATFNEFVHSNCIHPEPVEDKISIIEDMENLEIKGENEMEEKDKEKTVYTKDNQIFVNFSNNSASSFISEIINTYSQMDAQSIREFTMEECFRSPKISLPESIVKRQSTLSGYGSSKITEQDELFSKAPSSSFSRSSEELVETEGHNFNEYQPLVTKNYNKELPLTPSRRIDQFQIRDYSSNKNSVITDTSVPPRVPKHEILMKSQYPTPPETPYFDCRESFSDTPPSPKKKSIEIPTDTDVFTRKSKAYKGLIDRPLSKEKARISSSQYLQNVGISPFMLTGYQESSTLKVMNP</sequence>
<dbReference type="AlphaFoldDB" id="A0A099P2G6"/>
<evidence type="ECO:0000256" key="1">
    <source>
        <dbReference type="SAM" id="MobiDB-lite"/>
    </source>
</evidence>
<dbReference type="Proteomes" id="UP000029867">
    <property type="component" value="Unassembled WGS sequence"/>
</dbReference>
<dbReference type="HOGENOM" id="CLU_658985_0_0_1"/>